<dbReference type="EMBL" id="MN740462">
    <property type="protein sequence ID" value="QHU27789.1"/>
    <property type="molecule type" value="Genomic_DNA"/>
</dbReference>
<accession>A0A6C0L9Z1</accession>
<reference evidence="1" key="1">
    <citation type="journal article" date="2020" name="Nature">
        <title>Giant virus diversity and host interactions through global metagenomics.</title>
        <authorList>
            <person name="Schulz F."/>
            <person name="Roux S."/>
            <person name="Paez-Espino D."/>
            <person name="Jungbluth S."/>
            <person name="Walsh D.A."/>
            <person name="Denef V.J."/>
            <person name="McMahon K.D."/>
            <person name="Konstantinidis K.T."/>
            <person name="Eloe-Fadrosh E.A."/>
            <person name="Kyrpides N.C."/>
            <person name="Woyke T."/>
        </authorList>
    </citation>
    <scope>NUCLEOTIDE SEQUENCE</scope>
    <source>
        <strain evidence="1">GVMAG-M-3300027769-26</strain>
    </source>
</reference>
<protein>
    <submittedName>
        <fullName evidence="1">Uncharacterized protein</fullName>
    </submittedName>
</protein>
<sequence length="151" mass="18133">MFEENYLHDIPRDIQEMIMDISKRRYCDIYISFWNNYSNTKDSFISKRMNRNILKYSQTIKNVEIDSEQYTNIESYALTILKSHITRLVSNLKKAAIIKILYDNDIYDAKITYKKKYASDAGIIDDYEKALLIEIIYNNYYYKVFITAHEI</sequence>
<name>A0A6C0L9Z1_9ZZZZ</name>
<dbReference type="AlphaFoldDB" id="A0A6C0L9Z1"/>
<proteinExistence type="predicted"/>
<evidence type="ECO:0000313" key="1">
    <source>
        <dbReference type="EMBL" id="QHU27789.1"/>
    </source>
</evidence>
<organism evidence="1">
    <name type="scientific">viral metagenome</name>
    <dbReference type="NCBI Taxonomy" id="1070528"/>
    <lineage>
        <taxon>unclassified sequences</taxon>
        <taxon>metagenomes</taxon>
        <taxon>organismal metagenomes</taxon>
    </lineage>
</organism>